<dbReference type="AlphaFoldDB" id="A0A645DTF0"/>
<gene>
    <name evidence="2" type="ORF">SDC9_139736</name>
</gene>
<evidence type="ECO:0000313" key="2">
    <source>
        <dbReference type="EMBL" id="MPM92601.1"/>
    </source>
</evidence>
<keyword evidence="1" id="KW-1133">Transmembrane helix</keyword>
<evidence type="ECO:0000256" key="1">
    <source>
        <dbReference type="SAM" id="Phobius"/>
    </source>
</evidence>
<name>A0A645DTF0_9ZZZZ</name>
<dbReference type="EMBL" id="VSSQ01039522">
    <property type="protein sequence ID" value="MPM92601.1"/>
    <property type="molecule type" value="Genomic_DNA"/>
</dbReference>
<accession>A0A645DTF0</accession>
<reference evidence="2" key="1">
    <citation type="submission" date="2019-08" db="EMBL/GenBank/DDBJ databases">
        <authorList>
            <person name="Kucharzyk K."/>
            <person name="Murdoch R.W."/>
            <person name="Higgins S."/>
            <person name="Loffler F."/>
        </authorList>
    </citation>
    <scope>NUCLEOTIDE SEQUENCE</scope>
</reference>
<proteinExistence type="predicted"/>
<keyword evidence="1" id="KW-0472">Membrane</keyword>
<feature type="transmembrane region" description="Helical" evidence="1">
    <location>
        <begin position="111"/>
        <end position="127"/>
    </location>
</feature>
<comment type="caution">
    <text evidence="2">The sequence shown here is derived from an EMBL/GenBank/DDBJ whole genome shotgun (WGS) entry which is preliminary data.</text>
</comment>
<protein>
    <submittedName>
        <fullName evidence="2">Uncharacterized protein</fullName>
    </submittedName>
</protein>
<keyword evidence="1" id="KW-0812">Transmembrane</keyword>
<sequence length="168" mass="18049">MVIPGSVLYSLSRGKLIASLRVKLDTSSPATLMAFVIPYWEGLALSARVMVISSGRAGLGVAVGAADAVGTGVAVSRSCLSFFTFCTSSKAIITVPSTATMMRKNLGCMRMRLFFFFLAIVLPPFFLCANRTSVDLDTPDLHTARTEYNHISIYGGRGFNILLRIKGA</sequence>
<organism evidence="2">
    <name type="scientific">bioreactor metagenome</name>
    <dbReference type="NCBI Taxonomy" id="1076179"/>
    <lineage>
        <taxon>unclassified sequences</taxon>
        <taxon>metagenomes</taxon>
        <taxon>ecological metagenomes</taxon>
    </lineage>
</organism>